<dbReference type="EMBL" id="KE504206">
    <property type="protein sequence ID" value="EPS95475.1"/>
    <property type="molecule type" value="Genomic_DNA"/>
</dbReference>
<dbReference type="Proteomes" id="UP000015241">
    <property type="component" value="Unassembled WGS sequence"/>
</dbReference>
<dbReference type="Gene3D" id="2.60.120.260">
    <property type="entry name" value="Galactose-binding domain-like"/>
    <property type="match status" value="1"/>
</dbReference>
<keyword evidence="1" id="KW-0732">Signal</keyword>
<dbReference type="InParanoid" id="S8F0X1"/>
<dbReference type="AlphaFoldDB" id="S8F0X1"/>
<dbReference type="eggNOG" id="ENOG502SP6Y">
    <property type="taxonomic scope" value="Eukaryota"/>
</dbReference>
<organism evidence="2 3">
    <name type="scientific">Fomitopsis schrenkii</name>
    <name type="common">Brown rot fungus</name>
    <dbReference type="NCBI Taxonomy" id="2126942"/>
    <lineage>
        <taxon>Eukaryota</taxon>
        <taxon>Fungi</taxon>
        <taxon>Dikarya</taxon>
        <taxon>Basidiomycota</taxon>
        <taxon>Agaricomycotina</taxon>
        <taxon>Agaricomycetes</taxon>
        <taxon>Polyporales</taxon>
        <taxon>Fomitopsis</taxon>
    </lineage>
</organism>
<evidence type="ECO:0000256" key="1">
    <source>
        <dbReference type="SAM" id="SignalP"/>
    </source>
</evidence>
<gene>
    <name evidence="2" type="ORF">FOMPIDRAFT_1132368</name>
</gene>
<name>S8F0X1_FOMSC</name>
<sequence length="176" mass="19809">MFTFLACSTLLVFVVCPISAVLVNRTIDDYYGDSASGVKPHYEGSWNYGPECPGCYVQPEKARTFNSSWHDSTTSQKNPIHSVQFSFNGTAIWVYCVVPNHVSKATTFVNISFELDGKDAGHYTHEPDKGSDEYRYNVTVYTNTQLAKVQHKLKMLAGHQGSQNSLFLFDWAEYTP</sequence>
<evidence type="ECO:0008006" key="4">
    <source>
        <dbReference type="Google" id="ProtNLM"/>
    </source>
</evidence>
<evidence type="ECO:0000313" key="3">
    <source>
        <dbReference type="Proteomes" id="UP000015241"/>
    </source>
</evidence>
<feature type="signal peptide" evidence="1">
    <location>
        <begin position="1"/>
        <end position="20"/>
    </location>
</feature>
<keyword evidence="3" id="KW-1185">Reference proteome</keyword>
<accession>S8F0X1</accession>
<evidence type="ECO:0000313" key="2">
    <source>
        <dbReference type="EMBL" id="EPS95475.1"/>
    </source>
</evidence>
<reference evidence="2 3" key="1">
    <citation type="journal article" date="2012" name="Science">
        <title>The Paleozoic origin of enzymatic lignin decomposition reconstructed from 31 fungal genomes.</title>
        <authorList>
            <person name="Floudas D."/>
            <person name="Binder M."/>
            <person name="Riley R."/>
            <person name="Barry K."/>
            <person name="Blanchette R.A."/>
            <person name="Henrissat B."/>
            <person name="Martinez A.T."/>
            <person name="Otillar R."/>
            <person name="Spatafora J.W."/>
            <person name="Yadav J.S."/>
            <person name="Aerts A."/>
            <person name="Benoit I."/>
            <person name="Boyd A."/>
            <person name="Carlson A."/>
            <person name="Copeland A."/>
            <person name="Coutinho P.M."/>
            <person name="de Vries R.P."/>
            <person name="Ferreira P."/>
            <person name="Findley K."/>
            <person name="Foster B."/>
            <person name="Gaskell J."/>
            <person name="Glotzer D."/>
            <person name="Gorecki P."/>
            <person name="Heitman J."/>
            <person name="Hesse C."/>
            <person name="Hori C."/>
            <person name="Igarashi K."/>
            <person name="Jurgens J.A."/>
            <person name="Kallen N."/>
            <person name="Kersten P."/>
            <person name="Kohler A."/>
            <person name="Kuees U."/>
            <person name="Kumar T.K.A."/>
            <person name="Kuo A."/>
            <person name="LaButti K."/>
            <person name="Larrondo L.F."/>
            <person name="Lindquist E."/>
            <person name="Ling A."/>
            <person name="Lombard V."/>
            <person name="Lucas S."/>
            <person name="Lundell T."/>
            <person name="Martin R."/>
            <person name="McLaughlin D.J."/>
            <person name="Morgenstern I."/>
            <person name="Morin E."/>
            <person name="Murat C."/>
            <person name="Nagy L.G."/>
            <person name="Nolan M."/>
            <person name="Ohm R.A."/>
            <person name="Patyshakuliyeva A."/>
            <person name="Rokas A."/>
            <person name="Ruiz-Duenas F.J."/>
            <person name="Sabat G."/>
            <person name="Salamov A."/>
            <person name="Samejima M."/>
            <person name="Schmutz J."/>
            <person name="Slot J.C."/>
            <person name="St John F."/>
            <person name="Stenlid J."/>
            <person name="Sun H."/>
            <person name="Sun S."/>
            <person name="Syed K."/>
            <person name="Tsang A."/>
            <person name="Wiebenga A."/>
            <person name="Young D."/>
            <person name="Pisabarro A."/>
            <person name="Eastwood D.C."/>
            <person name="Martin F."/>
            <person name="Cullen D."/>
            <person name="Grigoriev I.V."/>
            <person name="Hibbett D.S."/>
        </authorList>
    </citation>
    <scope>NUCLEOTIDE SEQUENCE</scope>
    <source>
        <strain evidence="3">FP-58527</strain>
    </source>
</reference>
<protein>
    <recommendedName>
        <fullName evidence="4">Chitin-binding type-4 domain-containing protein</fullName>
    </recommendedName>
</protein>
<proteinExistence type="predicted"/>
<feature type="chain" id="PRO_5004563374" description="Chitin-binding type-4 domain-containing protein" evidence="1">
    <location>
        <begin position="21"/>
        <end position="176"/>
    </location>
</feature>
<dbReference type="OrthoDB" id="3270641at2759"/>
<dbReference type="HOGENOM" id="CLU_081164_2_0_1"/>